<sequence>MDEKEKAQKELEKPAACFEGMVKVLHSLLKQDIVYMKYEELKTGGPSAPVKETMSPIVQCVTALVKDDGRGVSEVSSQDFLSVVAEPAKFIDALRNVRPSTIMEKVEAHGWKLGGVLLEIKEIVQELDLEKVKRMSRPGEVLAAFLHKLVACAEAFAELSSETKALLKSR</sequence>
<dbReference type="Gene3D" id="1.20.920.20">
    <property type="match status" value="1"/>
</dbReference>
<evidence type="ECO:0000313" key="1">
    <source>
        <dbReference type="EMBL" id="CEM15986.1"/>
    </source>
</evidence>
<gene>
    <name evidence="1" type="ORF">Cvel_3569</name>
</gene>
<name>A0A0G4FP31_9ALVE</name>
<dbReference type="AlphaFoldDB" id="A0A0G4FP31"/>
<accession>A0A0G4FP31</accession>
<dbReference type="EMBL" id="CDMZ01000518">
    <property type="protein sequence ID" value="CEM15986.1"/>
    <property type="molecule type" value="Genomic_DNA"/>
</dbReference>
<protein>
    <submittedName>
        <fullName evidence="1">Uncharacterized protein</fullName>
    </submittedName>
</protein>
<reference evidence="1" key="1">
    <citation type="submission" date="2014-11" db="EMBL/GenBank/DDBJ databases">
        <authorList>
            <person name="Otto D Thomas"/>
            <person name="Naeem Raeece"/>
        </authorList>
    </citation>
    <scope>NUCLEOTIDE SEQUENCE</scope>
</reference>
<dbReference type="VEuPathDB" id="CryptoDB:Cvel_3569"/>
<organism evidence="1">
    <name type="scientific">Chromera velia CCMP2878</name>
    <dbReference type="NCBI Taxonomy" id="1169474"/>
    <lineage>
        <taxon>Eukaryota</taxon>
        <taxon>Sar</taxon>
        <taxon>Alveolata</taxon>
        <taxon>Colpodellida</taxon>
        <taxon>Chromeraceae</taxon>
        <taxon>Chromera</taxon>
    </lineage>
</organism>
<proteinExistence type="predicted"/>